<keyword evidence="5 6" id="KW-0472">Membrane</keyword>
<keyword evidence="2" id="KW-1003">Cell membrane</keyword>
<feature type="transmembrane region" description="Helical" evidence="6">
    <location>
        <begin position="29"/>
        <end position="49"/>
    </location>
</feature>
<evidence type="ECO:0000256" key="5">
    <source>
        <dbReference type="ARBA" id="ARBA00023136"/>
    </source>
</evidence>
<dbReference type="GO" id="GO:0005886">
    <property type="term" value="C:plasma membrane"/>
    <property type="evidence" value="ECO:0007669"/>
    <property type="project" value="UniProtKB-SubCell"/>
</dbReference>
<name>A0A3B1AJG4_9ZZZZ</name>
<comment type="subcellular location">
    <subcellularLocation>
        <location evidence="1">Cell membrane</location>
        <topology evidence="1">Single-pass membrane protein</topology>
    </subcellularLocation>
</comment>
<dbReference type="Pfam" id="PF02472">
    <property type="entry name" value="ExbD"/>
    <property type="match status" value="1"/>
</dbReference>
<gene>
    <name evidence="7" type="ORF">MNBD_GAMMA23-1522</name>
</gene>
<keyword evidence="4 6" id="KW-1133">Transmembrane helix</keyword>
<dbReference type="EMBL" id="UOFT01000066">
    <property type="protein sequence ID" value="VAW98509.1"/>
    <property type="molecule type" value="Genomic_DNA"/>
</dbReference>
<reference evidence="7" key="1">
    <citation type="submission" date="2018-06" db="EMBL/GenBank/DDBJ databases">
        <authorList>
            <person name="Zhirakovskaya E."/>
        </authorList>
    </citation>
    <scope>NUCLEOTIDE SEQUENCE</scope>
</reference>
<evidence type="ECO:0000256" key="6">
    <source>
        <dbReference type="SAM" id="Phobius"/>
    </source>
</evidence>
<dbReference type="PANTHER" id="PTHR30558:SF3">
    <property type="entry name" value="BIOPOLYMER TRANSPORT PROTEIN EXBD-RELATED"/>
    <property type="match status" value="1"/>
</dbReference>
<evidence type="ECO:0000256" key="1">
    <source>
        <dbReference type="ARBA" id="ARBA00004162"/>
    </source>
</evidence>
<keyword evidence="3 6" id="KW-0812">Transmembrane</keyword>
<proteinExistence type="predicted"/>
<dbReference type="AlphaFoldDB" id="A0A3B1AJG4"/>
<evidence type="ECO:0000256" key="4">
    <source>
        <dbReference type="ARBA" id="ARBA00022989"/>
    </source>
</evidence>
<evidence type="ECO:0000313" key="7">
    <source>
        <dbReference type="EMBL" id="VAW98509.1"/>
    </source>
</evidence>
<dbReference type="GO" id="GO:0022857">
    <property type="term" value="F:transmembrane transporter activity"/>
    <property type="evidence" value="ECO:0007669"/>
    <property type="project" value="InterPro"/>
</dbReference>
<accession>A0A3B1AJG4</accession>
<protein>
    <submittedName>
        <fullName evidence="7">Biopolymer transport protein ExbD/TolR</fullName>
    </submittedName>
</protein>
<organism evidence="7">
    <name type="scientific">hydrothermal vent metagenome</name>
    <dbReference type="NCBI Taxonomy" id="652676"/>
    <lineage>
        <taxon>unclassified sequences</taxon>
        <taxon>metagenomes</taxon>
        <taxon>ecological metagenomes</taxon>
    </lineage>
</organism>
<dbReference type="PANTHER" id="PTHR30558">
    <property type="entry name" value="EXBD MEMBRANE COMPONENT OF PMF-DRIVEN MACROMOLECULE IMPORT SYSTEM"/>
    <property type="match status" value="1"/>
</dbReference>
<sequence>MATENPSESRLTVKMNFRITREEEPQLNLTPLIDVVFLLLIFFMVSTTFDKQSELSIDLPAADGTPVKASKIFKLEIAIDGQGHYFVNQRRLKDDTLKTLKRAIRITKAEHKKIQVIISSDKNTPYQAFITAMDAAKQLGLEQVNLATKHSKD</sequence>
<evidence type="ECO:0000256" key="2">
    <source>
        <dbReference type="ARBA" id="ARBA00022475"/>
    </source>
</evidence>
<dbReference type="InterPro" id="IPR003400">
    <property type="entry name" value="ExbD"/>
</dbReference>
<dbReference type="Gene3D" id="3.30.420.270">
    <property type="match status" value="1"/>
</dbReference>
<evidence type="ECO:0000256" key="3">
    <source>
        <dbReference type="ARBA" id="ARBA00022692"/>
    </source>
</evidence>